<evidence type="ECO:0000313" key="2">
    <source>
        <dbReference type="Proteomes" id="UP001139981"/>
    </source>
</evidence>
<reference evidence="1" key="1">
    <citation type="submission" date="2022-07" db="EMBL/GenBank/DDBJ databases">
        <title>Phylogenomic reconstructions and comparative analyses of Kickxellomycotina fungi.</title>
        <authorList>
            <person name="Reynolds N.K."/>
            <person name="Stajich J.E."/>
            <person name="Barry K."/>
            <person name="Grigoriev I.V."/>
            <person name="Crous P."/>
            <person name="Smith M.E."/>
        </authorList>
    </citation>
    <scope>NUCLEOTIDE SEQUENCE</scope>
    <source>
        <strain evidence="1">CBS 190363</strain>
    </source>
</reference>
<organism evidence="1 2">
    <name type="scientific">Coemansia aciculifera</name>
    <dbReference type="NCBI Taxonomy" id="417176"/>
    <lineage>
        <taxon>Eukaryota</taxon>
        <taxon>Fungi</taxon>
        <taxon>Fungi incertae sedis</taxon>
        <taxon>Zoopagomycota</taxon>
        <taxon>Kickxellomycotina</taxon>
        <taxon>Kickxellomycetes</taxon>
        <taxon>Kickxellales</taxon>
        <taxon>Kickxellaceae</taxon>
        <taxon>Coemansia</taxon>
    </lineage>
</organism>
<name>A0ACC1LZC6_9FUNG</name>
<dbReference type="Proteomes" id="UP001139981">
    <property type="component" value="Unassembled WGS sequence"/>
</dbReference>
<gene>
    <name evidence="1" type="ORF">IWW38_004199</name>
</gene>
<evidence type="ECO:0000313" key="1">
    <source>
        <dbReference type="EMBL" id="KAJ2890320.1"/>
    </source>
</evidence>
<feature type="non-terminal residue" evidence="1">
    <location>
        <position position="728"/>
    </location>
</feature>
<sequence>MRTFTALYTHQKQKKVKAWQEGTARYNSGTNDLVLFDTNNQRIASYRLRAKDSIELSNEYDVGRFLLTLEAEHHESPDTGHVTESTDAADPTPVSAAGALSGAGMPKRARKLPSLIKPMRVKAAVTVATATTDPESGKGTPCLAKPQTTASTTPRPSGEALEYDILYTTQKIKKVKAWTEGTLTFSPAEQRLVLKGEDGGTLTSARLPKSKLVEVGGELDLGIYLIQIERVKGEDNDCAQASVSAPLSLQLQGALKRRHEALVGDAAGGDAAKLPRPGVIKSGLQRIKLQKLPSQLESVEASTDMTMSTSAIAGHTATLAEPVRLLSKPALVRAGSSTVSLPLATRSSAKATSRPQFVPPTSHTPTYLHFPRRGELLQHVSVSKGYGLGPPRQLTVPVSFDDSSEYQQGFAALLRENFMAELSSLAIRYFFMARERFEGDQSRYEGASGRMAGRRHGSKAFGTPSSFPQACKSVGVLLFDECMMRQPFMDSAAFKAQSARGNISFRKGDSITLELSRRENYAGFAKDDTWAVSSCSDFKTESTFLARSVFYGPSKSNTLELMLVGDEDAKVAARLFNSDNDDGVKISKRRESAGFKRKAPVVFAIRCLDSASDWSMLDTVEDKLSAETMPLLPHLLQVPAELPPTQIDETLCVNAILARIDDILNEKRIELGINDEQFAILQHVVMSAVSIYLPVEKATPVTIVHGPFGTGKSFLVSAIVICLDTIAD</sequence>
<dbReference type="EMBL" id="JANBVB010001405">
    <property type="protein sequence ID" value="KAJ2890320.1"/>
    <property type="molecule type" value="Genomic_DNA"/>
</dbReference>
<keyword evidence="2" id="KW-1185">Reference proteome</keyword>
<accession>A0ACC1LZC6</accession>
<comment type="caution">
    <text evidence="1">The sequence shown here is derived from an EMBL/GenBank/DDBJ whole genome shotgun (WGS) entry which is preliminary data.</text>
</comment>
<proteinExistence type="predicted"/>
<protein>
    <submittedName>
        <fullName evidence="1">Uncharacterized protein</fullName>
    </submittedName>
</protein>